<dbReference type="Gene3D" id="3.40.1000.30">
    <property type="match status" value="1"/>
</dbReference>
<dbReference type="Pfam" id="PF00149">
    <property type="entry name" value="Metallophos"/>
    <property type="match status" value="1"/>
</dbReference>
<evidence type="ECO:0000256" key="1">
    <source>
        <dbReference type="ARBA" id="ARBA00022723"/>
    </source>
</evidence>
<dbReference type="Pfam" id="PF11566">
    <property type="entry name" value="PI31_Prot_N"/>
    <property type="match status" value="1"/>
</dbReference>
<evidence type="ECO:0000256" key="5">
    <source>
        <dbReference type="RuleBase" id="RU004273"/>
    </source>
</evidence>
<evidence type="ECO:0000259" key="7">
    <source>
        <dbReference type="PROSITE" id="PS00125"/>
    </source>
</evidence>
<feature type="region of interest" description="Disordered" evidence="6">
    <location>
        <begin position="178"/>
        <end position="222"/>
    </location>
</feature>
<dbReference type="VEuPathDB" id="FungiDB:ATCC64974_87340"/>
<dbReference type="AlphaFoldDB" id="A0A505HYD8"/>
<evidence type="ECO:0000256" key="3">
    <source>
        <dbReference type="ARBA" id="ARBA00023211"/>
    </source>
</evidence>
<keyword evidence="1" id="KW-0479">Metal-binding</keyword>
<evidence type="ECO:0000256" key="4">
    <source>
        <dbReference type="ARBA" id="ARBA00048336"/>
    </source>
</evidence>
<name>A0A505HYD8_ASPNG</name>
<sequence>MAESTGSLSSDSVLAIAATALRGDGAAPPSLKTPYEAIALVGHASMTAVGFRLVGLGEDHTLENQSESPSLPAEWNANTAFAFRYAHSQSSMQYLLKISRLGNNAVIFALALGDDRTTSFDLPVKDYVSESALPLTTTGDDLPAALREAFISPSRVQDLIGLFKINVMQKLAPGLYKEGYEDSSDQPQETLRERTLERPPRHDPLRDDPMPQPARPYPFDDPLAVPPRRPIPAGDFPPPGFEDEFEIQRPPRGYPGVTVCGDIHGQFHDLMELFRIGGPNPDTNYLFMGDYVDRGYYSVETVTLLVCLKIRYPQRITILRGNHESRQITQVYGFYDECLRKYGNANVWKYFTDLFDYLPLTALIENQIFCLHGGLSPSIDTLDNIRSLDRIQEVPHEGPMCDLLWSDPDDRCGWGISPRGAGYTFGQDISEAFNHNNGLTLVARAHQLVMEGYNWSQDRNVVTIFSAPNYCYRCGNQAAIMEIDEHLKYTFLQFDPCPRAGEPMVSRRTPDYFL</sequence>
<keyword evidence="3" id="KW-0464">Manganese</keyword>
<protein>
    <recommendedName>
        <fullName evidence="5">Serine/threonine-protein phosphatase</fullName>
        <ecNumber evidence="5">3.1.3.16</ecNumber>
    </recommendedName>
</protein>
<gene>
    <name evidence="8" type="ORF">CAN33_0028895</name>
</gene>
<dbReference type="VEuPathDB" id="FungiDB:ASPNIDRAFT2_1187377"/>
<evidence type="ECO:0000256" key="2">
    <source>
        <dbReference type="ARBA" id="ARBA00022801"/>
    </source>
</evidence>
<feature type="domain" description="Serine/threonine specific protein phosphatases" evidence="7">
    <location>
        <begin position="319"/>
        <end position="324"/>
    </location>
</feature>
<dbReference type="InterPro" id="IPR004843">
    <property type="entry name" value="Calcineurin-like_PHP"/>
</dbReference>
<dbReference type="InterPro" id="IPR047129">
    <property type="entry name" value="PPA2-like"/>
</dbReference>
<dbReference type="Proteomes" id="UP000197666">
    <property type="component" value="Unassembled WGS sequence"/>
</dbReference>
<evidence type="ECO:0000313" key="8">
    <source>
        <dbReference type="EMBL" id="TPR04270.1"/>
    </source>
</evidence>
<dbReference type="VEuPathDB" id="FungiDB:M747DRAFT_126340"/>
<feature type="compositionally biased region" description="Basic and acidic residues" evidence="6">
    <location>
        <begin position="190"/>
        <end position="209"/>
    </location>
</feature>
<dbReference type="SMART" id="SM00156">
    <property type="entry name" value="PP2Ac"/>
    <property type="match status" value="1"/>
</dbReference>
<dbReference type="InterPro" id="IPR029052">
    <property type="entry name" value="Metallo-depent_PP-like"/>
</dbReference>
<dbReference type="InterPro" id="IPR006186">
    <property type="entry name" value="Ser/Thr-sp_prot-phosphatase"/>
</dbReference>
<evidence type="ECO:0000313" key="9">
    <source>
        <dbReference type="Proteomes" id="UP000197666"/>
    </source>
</evidence>
<comment type="catalytic activity">
    <reaction evidence="4 5">
        <text>O-phospho-L-threonyl-[protein] + H2O = L-threonyl-[protein] + phosphate</text>
        <dbReference type="Rhea" id="RHEA:47004"/>
        <dbReference type="Rhea" id="RHEA-COMP:11060"/>
        <dbReference type="Rhea" id="RHEA-COMP:11605"/>
        <dbReference type="ChEBI" id="CHEBI:15377"/>
        <dbReference type="ChEBI" id="CHEBI:30013"/>
        <dbReference type="ChEBI" id="CHEBI:43474"/>
        <dbReference type="ChEBI" id="CHEBI:61977"/>
        <dbReference type="EC" id="3.1.3.16"/>
    </reaction>
</comment>
<dbReference type="GO" id="GO:0046872">
    <property type="term" value="F:metal ion binding"/>
    <property type="evidence" value="ECO:0007669"/>
    <property type="project" value="UniProtKB-KW"/>
</dbReference>
<comment type="similarity">
    <text evidence="5">Belongs to the PPP phosphatase family.</text>
</comment>
<dbReference type="SUPFAM" id="SSF56300">
    <property type="entry name" value="Metallo-dependent phosphatases"/>
    <property type="match status" value="1"/>
</dbReference>
<dbReference type="CDD" id="cd07415">
    <property type="entry name" value="MPP_PP2A_PP4_PP6"/>
    <property type="match status" value="1"/>
</dbReference>
<dbReference type="Gene3D" id="3.60.21.10">
    <property type="match status" value="1"/>
</dbReference>
<proteinExistence type="inferred from homology"/>
<organism evidence="8 9">
    <name type="scientific">Aspergillus niger</name>
    <dbReference type="NCBI Taxonomy" id="5061"/>
    <lineage>
        <taxon>Eukaryota</taxon>
        <taxon>Fungi</taxon>
        <taxon>Dikarya</taxon>
        <taxon>Ascomycota</taxon>
        <taxon>Pezizomycotina</taxon>
        <taxon>Eurotiomycetes</taxon>
        <taxon>Eurotiomycetidae</taxon>
        <taxon>Eurotiales</taxon>
        <taxon>Aspergillaceae</taxon>
        <taxon>Aspergillus</taxon>
        <taxon>Aspergillus subgen. Circumdati</taxon>
    </lineage>
</organism>
<dbReference type="GO" id="GO:0004722">
    <property type="term" value="F:protein serine/threonine phosphatase activity"/>
    <property type="evidence" value="ECO:0007669"/>
    <property type="project" value="UniProtKB-EC"/>
</dbReference>
<accession>A0A505HYD8</accession>
<comment type="caution">
    <text evidence="8">The sequence shown here is derived from an EMBL/GenBank/DDBJ whole genome shotgun (WGS) entry which is preliminary data.</text>
</comment>
<reference evidence="9" key="1">
    <citation type="submission" date="2018-10" db="EMBL/GenBank/DDBJ databases">
        <title>FDA dAtabase for Regulatory Grade micrObial Sequences (FDA-ARGOS): Supporting development and validation of Infectious Disease Dx tests.</title>
        <authorList>
            <person name="Kerrigan L."/>
            <person name="Tallon L."/>
            <person name="Sadzewicz L."/>
            <person name="Sengamalay N."/>
            <person name="Ott S."/>
            <person name="Godinez A."/>
            <person name="Nagaraj S."/>
            <person name="Vavikolanu K."/>
            <person name="Nadendla S."/>
            <person name="George J."/>
            <person name="Sichtig H."/>
        </authorList>
    </citation>
    <scope>NUCLEOTIDE SEQUENCE [LARGE SCALE GENOMIC DNA]</scope>
    <source>
        <strain evidence="9">FDAARGOS_311</strain>
    </source>
</reference>
<evidence type="ECO:0000256" key="6">
    <source>
        <dbReference type="SAM" id="MobiDB-lite"/>
    </source>
</evidence>
<dbReference type="PANTHER" id="PTHR45619">
    <property type="entry name" value="SERINE/THREONINE-PROTEIN PHOSPHATASE PP2A-RELATED"/>
    <property type="match status" value="1"/>
</dbReference>
<dbReference type="InterPro" id="IPR021625">
    <property type="entry name" value="PI31_Prot_N"/>
</dbReference>
<dbReference type="PROSITE" id="PS00125">
    <property type="entry name" value="SER_THR_PHOSPHATASE"/>
    <property type="match status" value="1"/>
</dbReference>
<dbReference type="EC" id="3.1.3.16" evidence="5"/>
<dbReference type="PRINTS" id="PR00114">
    <property type="entry name" value="STPHPHTASE"/>
</dbReference>
<keyword evidence="2 5" id="KW-0378">Hydrolase</keyword>
<dbReference type="EMBL" id="NKJJ02000002">
    <property type="protein sequence ID" value="TPR04270.1"/>
    <property type="molecule type" value="Genomic_DNA"/>
</dbReference>
<dbReference type="VEuPathDB" id="FungiDB:An11g00420"/>